<dbReference type="GO" id="GO:0006814">
    <property type="term" value="P:sodium ion transport"/>
    <property type="evidence" value="ECO:0007669"/>
    <property type="project" value="UniProtKB-KW"/>
</dbReference>
<evidence type="ECO:0000313" key="13">
    <source>
        <dbReference type="EMBL" id="EGV51949.1"/>
    </source>
</evidence>
<comment type="subcellular location">
    <subcellularLocation>
        <location evidence="1">Membrane</location>
        <topology evidence="1">Multi-pass membrane protein</topology>
    </subcellularLocation>
</comment>
<accession>G2DBM7</accession>
<proteinExistence type="inferred from homology"/>
<comment type="caution">
    <text evidence="13">The sequence shown here is derived from an EMBL/GenBank/DDBJ whole genome shotgun (WGS) entry which is preliminary data.</text>
</comment>
<keyword evidence="5 11" id="KW-1133">Transmembrane helix</keyword>
<organism evidence="13 14">
    <name type="scientific">endosymbiont of Riftia pachyptila</name>
    <name type="common">vent Ph05</name>
    <dbReference type="NCBI Taxonomy" id="1048808"/>
    <lineage>
        <taxon>Bacteria</taxon>
        <taxon>Pseudomonadati</taxon>
        <taxon>Pseudomonadota</taxon>
        <taxon>Gammaproteobacteria</taxon>
        <taxon>sulfur-oxidizing symbionts</taxon>
    </lineage>
</organism>
<feature type="transmembrane region" description="Helical" evidence="11">
    <location>
        <begin position="398"/>
        <end position="417"/>
    </location>
</feature>
<feature type="transmembrane region" description="Helical" evidence="11">
    <location>
        <begin position="505"/>
        <end position="527"/>
    </location>
</feature>
<evidence type="ECO:0000256" key="9">
    <source>
        <dbReference type="ARBA" id="ARBA00023201"/>
    </source>
</evidence>
<evidence type="ECO:0000256" key="1">
    <source>
        <dbReference type="ARBA" id="ARBA00004141"/>
    </source>
</evidence>
<dbReference type="GO" id="GO:0016020">
    <property type="term" value="C:membrane"/>
    <property type="evidence" value="ECO:0007669"/>
    <property type="project" value="UniProtKB-SubCell"/>
</dbReference>
<keyword evidence="7" id="KW-0406">Ion transport</keyword>
<comment type="similarity">
    <text evidence="10">Belongs to the NhaD Na(+)/H(+) (TC 2.A.62) antiporter family.</text>
</comment>
<keyword evidence="14" id="KW-1185">Reference proteome</keyword>
<feature type="domain" description="Citrate transporter-like" evidence="12">
    <location>
        <begin position="101"/>
        <end position="348"/>
    </location>
</feature>
<dbReference type="InterPro" id="IPR045016">
    <property type="entry name" value="NhaD-like"/>
</dbReference>
<dbReference type="PANTHER" id="PTHR43269">
    <property type="entry name" value="SODIUM/PROTON ANTIPORTER 1-RELATED"/>
    <property type="match status" value="1"/>
</dbReference>
<dbReference type="EMBL" id="AFOC01000020">
    <property type="protein sequence ID" value="EGV51949.1"/>
    <property type="molecule type" value="Genomic_DNA"/>
</dbReference>
<evidence type="ECO:0000259" key="12">
    <source>
        <dbReference type="Pfam" id="PF03600"/>
    </source>
</evidence>
<feature type="transmembrane region" description="Helical" evidence="11">
    <location>
        <begin position="467"/>
        <end position="493"/>
    </location>
</feature>
<evidence type="ECO:0000256" key="2">
    <source>
        <dbReference type="ARBA" id="ARBA00022448"/>
    </source>
</evidence>
<protein>
    <submittedName>
        <fullName evidence="13">Na+/H+ antiporter</fullName>
    </submittedName>
</protein>
<evidence type="ECO:0000256" key="3">
    <source>
        <dbReference type="ARBA" id="ARBA00022449"/>
    </source>
</evidence>
<reference evidence="13" key="1">
    <citation type="journal article" date="2011" name="ISME J.">
        <title>The endosymbionts of the deep-sea tubeworms Riftia pachyptila and Tevnia jerichonana share an identical physiology as revealed by proteogenomic analyses.</title>
        <authorList>
            <person name="Gardebrecht A."/>
            <person name="Markert S."/>
            <person name="Felbeck H."/>
            <person name="Thuermer A."/>
            <person name="Albrecht D."/>
            <person name="Wollherr A."/>
            <person name="Kabisch J."/>
            <person name="Lehmann R."/>
            <person name="Daniel R."/>
            <person name="Liesegang H."/>
            <person name="Hecker M."/>
            <person name="Sievert S.M."/>
            <person name="Schweder T."/>
        </authorList>
    </citation>
    <scope>NUCLEOTIDE SEQUENCE [LARGE SCALE GENOMIC DNA]</scope>
</reference>
<gene>
    <name evidence="13" type="ORF">Rifp1Sym_at00020</name>
</gene>
<evidence type="ECO:0000313" key="14">
    <source>
        <dbReference type="Proteomes" id="UP000004491"/>
    </source>
</evidence>
<feature type="transmembrane region" description="Helical" evidence="11">
    <location>
        <begin position="277"/>
        <end position="295"/>
    </location>
</feature>
<keyword evidence="6" id="KW-0915">Sodium</keyword>
<dbReference type="PANTHER" id="PTHR43269:SF2">
    <property type="entry name" value="SODIUM_PROTON ANTIPORTER 1-RELATED"/>
    <property type="match status" value="1"/>
</dbReference>
<dbReference type="NCBIfam" id="NF038006">
    <property type="entry name" value="NhaD_1"/>
    <property type="match status" value="1"/>
</dbReference>
<keyword evidence="8 11" id="KW-0472">Membrane</keyword>
<evidence type="ECO:0000256" key="10">
    <source>
        <dbReference type="ARBA" id="ARBA00025753"/>
    </source>
</evidence>
<dbReference type="AlphaFoldDB" id="G2DBM7"/>
<evidence type="ECO:0000256" key="7">
    <source>
        <dbReference type="ARBA" id="ARBA00023065"/>
    </source>
</evidence>
<feature type="transmembrane region" description="Helical" evidence="11">
    <location>
        <begin position="437"/>
        <end position="455"/>
    </location>
</feature>
<feature type="transmembrane region" description="Helical" evidence="11">
    <location>
        <begin position="55"/>
        <end position="76"/>
    </location>
</feature>
<dbReference type="InterPro" id="IPR004680">
    <property type="entry name" value="Cit_transptr-like_dom"/>
</dbReference>
<feature type="transmembrane region" description="Helical" evidence="11">
    <location>
        <begin position="88"/>
        <end position="106"/>
    </location>
</feature>
<sequence length="528" mass="58097">MIPDRPASGSPPRRVFVCHNKPPALDLQTLPSRCHCARMARTANLQRWRSIPMRFNAVPITLAVISLLPLAVHASTPVHSTATPTFDWPSWLALIIFCGAMLLAILEEKTDLHKSKPLLLAAGLIWALIAWHYQGNPQMPDAESVVRNHLLQFAELMLFLLVVMTYINAMNERRLFLALHHWMVFKGFSYRQLFWLSGAISFFASPFLDNLSTPLLVGTAILTLAREHNRFVGLACINIVVATNAGGVFTPSGDLSTLMVWQHRILTPQGMLDFPNLLSLALPALLAWLVPTLLMHPFVPRGRLPQQHPEPCLRRGAFIVLLLLLATIATGITFAHYLDLPAAIGMMTGLAYLQFYGYYLKRTHQLPEHNGDLQSGPIDSPDPFDFFHGVARSQWDSLLFLAGLVLCIGGLAHLGWLASAESLLYGNFGPTTANIMIGLYSAAIENVTTMLGVLAMEPQMSLGQWQLITLTTGTGGSLLAIGSVAGVVLMAQAGERYTFFSHLKWTPAIALGYFIAIAAHVWLNAALF</sequence>
<dbReference type="Proteomes" id="UP000004491">
    <property type="component" value="Unassembled WGS sequence"/>
</dbReference>
<feature type="transmembrane region" description="Helical" evidence="11">
    <location>
        <begin position="149"/>
        <end position="167"/>
    </location>
</feature>
<evidence type="ECO:0000256" key="11">
    <source>
        <dbReference type="SAM" id="Phobius"/>
    </source>
</evidence>
<keyword evidence="4 11" id="KW-0812">Transmembrane</keyword>
<keyword evidence="3" id="KW-0050">Antiport</keyword>
<dbReference type="PATRIC" id="fig|1048808.3.peg.995"/>
<keyword evidence="2" id="KW-0813">Transport</keyword>
<evidence type="ECO:0000256" key="4">
    <source>
        <dbReference type="ARBA" id="ARBA00022692"/>
    </source>
</evidence>
<name>G2DBM7_9GAMM</name>
<dbReference type="GO" id="GO:0015297">
    <property type="term" value="F:antiporter activity"/>
    <property type="evidence" value="ECO:0007669"/>
    <property type="project" value="UniProtKB-KW"/>
</dbReference>
<feature type="transmembrane region" description="Helical" evidence="11">
    <location>
        <begin position="343"/>
        <end position="360"/>
    </location>
</feature>
<feature type="transmembrane region" description="Helical" evidence="11">
    <location>
        <begin position="316"/>
        <end position="337"/>
    </location>
</feature>
<evidence type="ECO:0000256" key="6">
    <source>
        <dbReference type="ARBA" id="ARBA00023053"/>
    </source>
</evidence>
<evidence type="ECO:0000256" key="8">
    <source>
        <dbReference type="ARBA" id="ARBA00023136"/>
    </source>
</evidence>
<feature type="transmembrane region" description="Helical" evidence="11">
    <location>
        <begin position="118"/>
        <end position="134"/>
    </location>
</feature>
<dbReference type="Pfam" id="PF03600">
    <property type="entry name" value="CitMHS"/>
    <property type="match status" value="1"/>
</dbReference>
<keyword evidence="9" id="KW-0739">Sodium transport</keyword>
<evidence type="ECO:0000256" key="5">
    <source>
        <dbReference type="ARBA" id="ARBA00022989"/>
    </source>
</evidence>